<keyword evidence="9" id="KW-0472">Membrane</keyword>
<keyword evidence="5 13" id="KW-0732">Signal</keyword>
<dbReference type="Gene3D" id="2.60.40.10">
    <property type="entry name" value="Immunoglobulins"/>
    <property type="match status" value="1"/>
</dbReference>
<sequence>MKILYAFLIFFAKTAADDGVLDINVPHLTVKAQNAGNITLQSGLARDLYLEPGPGGKVIFDGEDILEIIKMAKTLPPVWLPHAHNGFFGTFEGGQRIHVKLEARDPENGPLEYQLVAGELPTDVTLDETGGYINGVVPDIERFYTFTIRAINNQTKYADSVFKMEVLSNDNCKSSPCQQHGTCIDNSNNTYSCVCPEPYSGQRCDTDCRSNAFGVRYKNKIPDAQMSAYLSQSTYLASNGRYSGSSWCGTNDNSWLQVDLGEPKTVYKTLYQYRSSTYYVNGYTLSVSLDGVNFNYVNDTSGLHTFSGGASTYTNSLPSPTLARFVRYHPKGYKSGYYPCMRVELYGC</sequence>
<dbReference type="CDD" id="cd00054">
    <property type="entry name" value="EGF_CA"/>
    <property type="match status" value="1"/>
</dbReference>
<comment type="subcellular location">
    <subcellularLocation>
        <location evidence="1">Cell membrane</location>
        <topology evidence="1">Single-pass type I membrane protein</topology>
    </subcellularLocation>
</comment>
<feature type="signal peptide" evidence="13">
    <location>
        <begin position="1"/>
        <end position="16"/>
    </location>
</feature>
<dbReference type="AlphaFoldDB" id="A0A8B6BKS8"/>
<dbReference type="Pfam" id="PF00008">
    <property type="entry name" value="EGF"/>
    <property type="match status" value="1"/>
</dbReference>
<keyword evidence="11" id="KW-0325">Glycoprotein</keyword>
<organism evidence="16 17">
    <name type="scientific">Mytilus galloprovincialis</name>
    <name type="common">Mediterranean mussel</name>
    <dbReference type="NCBI Taxonomy" id="29158"/>
    <lineage>
        <taxon>Eukaryota</taxon>
        <taxon>Metazoa</taxon>
        <taxon>Spiralia</taxon>
        <taxon>Lophotrochozoa</taxon>
        <taxon>Mollusca</taxon>
        <taxon>Bivalvia</taxon>
        <taxon>Autobranchia</taxon>
        <taxon>Pteriomorphia</taxon>
        <taxon>Mytilida</taxon>
        <taxon>Mytiloidea</taxon>
        <taxon>Mytilidae</taxon>
        <taxon>Mytilinae</taxon>
        <taxon>Mytilus</taxon>
    </lineage>
</organism>
<feature type="domain" description="F5/8 type C" evidence="14">
    <location>
        <begin position="208"/>
        <end position="348"/>
    </location>
</feature>
<dbReference type="Pfam" id="PF00754">
    <property type="entry name" value="F5_F8_type_C"/>
    <property type="match status" value="1"/>
</dbReference>
<evidence type="ECO:0000256" key="9">
    <source>
        <dbReference type="ARBA" id="ARBA00023136"/>
    </source>
</evidence>
<keyword evidence="4" id="KW-0812">Transmembrane</keyword>
<dbReference type="SMART" id="SM00181">
    <property type="entry name" value="EGF"/>
    <property type="match status" value="1"/>
</dbReference>
<keyword evidence="10 12" id="KW-1015">Disulfide bond</keyword>
<dbReference type="Proteomes" id="UP000596742">
    <property type="component" value="Unassembled WGS sequence"/>
</dbReference>
<dbReference type="PROSITE" id="PS00022">
    <property type="entry name" value="EGF_1"/>
    <property type="match status" value="1"/>
</dbReference>
<evidence type="ECO:0000313" key="16">
    <source>
        <dbReference type="EMBL" id="VDH92351.1"/>
    </source>
</evidence>
<dbReference type="CDD" id="cd00057">
    <property type="entry name" value="FA58C"/>
    <property type="match status" value="1"/>
</dbReference>
<dbReference type="SMART" id="SM00231">
    <property type="entry name" value="FA58C"/>
    <property type="match status" value="1"/>
</dbReference>
<dbReference type="EMBL" id="UYJE01000339">
    <property type="protein sequence ID" value="VDH92351.1"/>
    <property type="molecule type" value="Genomic_DNA"/>
</dbReference>
<feature type="domain" description="EGF-like" evidence="15">
    <location>
        <begin position="168"/>
        <end position="205"/>
    </location>
</feature>
<evidence type="ECO:0000256" key="12">
    <source>
        <dbReference type="PROSITE-ProRule" id="PRU00076"/>
    </source>
</evidence>
<keyword evidence="3 12" id="KW-0245">EGF-like domain</keyword>
<dbReference type="SMART" id="SM00179">
    <property type="entry name" value="EGF_CA"/>
    <property type="match status" value="1"/>
</dbReference>
<proteinExistence type="predicted"/>
<name>A0A8B6BKS8_MYTGA</name>
<gene>
    <name evidence="16" type="ORF">MGAL_10B080587</name>
</gene>
<dbReference type="InterPro" id="IPR008979">
    <property type="entry name" value="Galactose-bd-like_sf"/>
</dbReference>
<dbReference type="GO" id="GO:0007154">
    <property type="term" value="P:cell communication"/>
    <property type="evidence" value="ECO:0007669"/>
    <property type="project" value="UniProtKB-ARBA"/>
</dbReference>
<evidence type="ECO:0000313" key="17">
    <source>
        <dbReference type="Proteomes" id="UP000596742"/>
    </source>
</evidence>
<dbReference type="GO" id="GO:0023052">
    <property type="term" value="P:signaling"/>
    <property type="evidence" value="ECO:0007669"/>
    <property type="project" value="UniProtKB-ARBA"/>
</dbReference>
<dbReference type="PANTHER" id="PTHR24543:SF291">
    <property type="entry name" value="SMOKE ALARM, ISOFORM D"/>
    <property type="match status" value="1"/>
</dbReference>
<dbReference type="PROSITE" id="PS50026">
    <property type="entry name" value="EGF_3"/>
    <property type="match status" value="1"/>
</dbReference>
<keyword evidence="7" id="KW-0106">Calcium</keyword>
<evidence type="ECO:0000256" key="13">
    <source>
        <dbReference type="SAM" id="SignalP"/>
    </source>
</evidence>
<evidence type="ECO:0000256" key="11">
    <source>
        <dbReference type="ARBA" id="ARBA00023180"/>
    </source>
</evidence>
<dbReference type="GO" id="GO:0005509">
    <property type="term" value="F:calcium ion binding"/>
    <property type="evidence" value="ECO:0007669"/>
    <property type="project" value="InterPro"/>
</dbReference>
<evidence type="ECO:0000256" key="8">
    <source>
        <dbReference type="ARBA" id="ARBA00022989"/>
    </source>
</evidence>
<dbReference type="InterPro" id="IPR001881">
    <property type="entry name" value="EGF-like_Ca-bd_dom"/>
</dbReference>
<accession>A0A8B6BKS8</accession>
<evidence type="ECO:0000256" key="2">
    <source>
        <dbReference type="ARBA" id="ARBA00022475"/>
    </source>
</evidence>
<dbReference type="Gene3D" id="2.60.120.260">
    <property type="entry name" value="Galactose-binding domain-like"/>
    <property type="match status" value="1"/>
</dbReference>
<comment type="caution">
    <text evidence="12">Lacks conserved residue(s) required for the propagation of feature annotation.</text>
</comment>
<dbReference type="InterPro" id="IPR013783">
    <property type="entry name" value="Ig-like_fold"/>
</dbReference>
<evidence type="ECO:0000256" key="6">
    <source>
        <dbReference type="ARBA" id="ARBA00022737"/>
    </source>
</evidence>
<dbReference type="OrthoDB" id="6233064at2759"/>
<feature type="disulfide bond" evidence="12">
    <location>
        <begin position="195"/>
        <end position="204"/>
    </location>
</feature>
<evidence type="ECO:0000256" key="4">
    <source>
        <dbReference type="ARBA" id="ARBA00022692"/>
    </source>
</evidence>
<evidence type="ECO:0000256" key="10">
    <source>
        <dbReference type="ARBA" id="ARBA00023157"/>
    </source>
</evidence>
<dbReference type="PROSITE" id="PS01286">
    <property type="entry name" value="FA58C_2"/>
    <property type="match status" value="1"/>
</dbReference>
<dbReference type="GO" id="GO:0005886">
    <property type="term" value="C:plasma membrane"/>
    <property type="evidence" value="ECO:0007669"/>
    <property type="project" value="UniProtKB-SubCell"/>
</dbReference>
<dbReference type="Gene3D" id="2.10.25.10">
    <property type="entry name" value="Laminin"/>
    <property type="match status" value="1"/>
</dbReference>
<keyword evidence="8" id="KW-1133">Transmembrane helix</keyword>
<dbReference type="InterPro" id="IPR000421">
    <property type="entry name" value="FA58C"/>
</dbReference>
<evidence type="ECO:0000256" key="3">
    <source>
        <dbReference type="ARBA" id="ARBA00022536"/>
    </source>
</evidence>
<dbReference type="SUPFAM" id="SSF57196">
    <property type="entry name" value="EGF/Laminin"/>
    <property type="match status" value="1"/>
</dbReference>
<evidence type="ECO:0000259" key="14">
    <source>
        <dbReference type="PROSITE" id="PS50022"/>
    </source>
</evidence>
<comment type="caution">
    <text evidence="16">The sequence shown here is derived from an EMBL/GenBank/DDBJ whole genome shotgun (WGS) entry which is preliminary data.</text>
</comment>
<keyword evidence="17" id="KW-1185">Reference proteome</keyword>
<keyword evidence="2" id="KW-1003">Cell membrane</keyword>
<evidence type="ECO:0000259" key="15">
    <source>
        <dbReference type="PROSITE" id="PS50026"/>
    </source>
</evidence>
<feature type="chain" id="PRO_5033018288" evidence="13">
    <location>
        <begin position="17"/>
        <end position="348"/>
    </location>
</feature>
<dbReference type="SUPFAM" id="SSF49785">
    <property type="entry name" value="Galactose-binding domain-like"/>
    <property type="match status" value="1"/>
</dbReference>
<protein>
    <submittedName>
        <fullName evidence="16">Uncharacterized protein</fullName>
    </submittedName>
</protein>
<evidence type="ECO:0000256" key="7">
    <source>
        <dbReference type="ARBA" id="ARBA00022837"/>
    </source>
</evidence>
<reference evidence="16" key="1">
    <citation type="submission" date="2018-11" db="EMBL/GenBank/DDBJ databases">
        <authorList>
            <person name="Alioto T."/>
            <person name="Alioto T."/>
        </authorList>
    </citation>
    <scope>NUCLEOTIDE SEQUENCE</scope>
</reference>
<dbReference type="FunFam" id="2.10.25.10:FF:000391">
    <property type="entry name" value="Weary, isoform C"/>
    <property type="match status" value="1"/>
</dbReference>
<dbReference type="PROSITE" id="PS50022">
    <property type="entry name" value="FA58C_3"/>
    <property type="match status" value="1"/>
</dbReference>
<dbReference type="InterPro" id="IPR000742">
    <property type="entry name" value="EGF"/>
</dbReference>
<keyword evidence="6" id="KW-0677">Repeat</keyword>
<evidence type="ECO:0000256" key="5">
    <source>
        <dbReference type="ARBA" id="ARBA00022729"/>
    </source>
</evidence>
<dbReference type="PANTHER" id="PTHR24543">
    <property type="entry name" value="MULTICOPPER OXIDASE-RELATED"/>
    <property type="match status" value="1"/>
</dbReference>
<evidence type="ECO:0000256" key="1">
    <source>
        <dbReference type="ARBA" id="ARBA00004251"/>
    </source>
</evidence>